<dbReference type="RefSeq" id="WP_380429085.1">
    <property type="nucleotide sequence ID" value="NZ_JBHSAC010000004.1"/>
</dbReference>
<dbReference type="InterPro" id="IPR002701">
    <property type="entry name" value="CM_II_prokaryot"/>
</dbReference>
<organism evidence="2 3">
    <name type="scientific">Streptococcus dentapri</name>
    <dbReference type="NCBI Taxonomy" id="573564"/>
    <lineage>
        <taxon>Bacteria</taxon>
        <taxon>Bacillati</taxon>
        <taxon>Bacillota</taxon>
        <taxon>Bacilli</taxon>
        <taxon>Lactobacillales</taxon>
        <taxon>Streptococcaceae</taxon>
        <taxon>Streptococcus</taxon>
    </lineage>
</organism>
<reference evidence="3" key="1">
    <citation type="journal article" date="2019" name="Int. J. Syst. Evol. Microbiol.">
        <title>The Global Catalogue of Microorganisms (GCM) 10K type strain sequencing project: providing services to taxonomists for standard genome sequencing and annotation.</title>
        <authorList>
            <consortium name="The Broad Institute Genomics Platform"/>
            <consortium name="The Broad Institute Genome Sequencing Center for Infectious Disease"/>
            <person name="Wu L."/>
            <person name="Ma J."/>
        </authorList>
    </citation>
    <scope>NUCLEOTIDE SEQUENCE [LARGE SCALE GENOMIC DNA]</scope>
    <source>
        <strain evidence="3">CCUG 58728</strain>
    </source>
</reference>
<protein>
    <submittedName>
        <fullName evidence="2">Chorismate mutase</fullName>
        <ecNumber evidence="2">5.4.99.5</ecNumber>
    </submittedName>
</protein>
<proteinExistence type="predicted"/>
<dbReference type="EC" id="5.4.99.5" evidence="2"/>
<dbReference type="PROSITE" id="PS51168">
    <property type="entry name" value="CHORISMATE_MUT_2"/>
    <property type="match status" value="1"/>
</dbReference>
<keyword evidence="2" id="KW-0413">Isomerase</keyword>
<dbReference type="SUPFAM" id="SSF48600">
    <property type="entry name" value="Chorismate mutase II"/>
    <property type="match status" value="1"/>
</dbReference>
<comment type="caution">
    <text evidence="2">The sequence shown here is derived from an EMBL/GenBank/DDBJ whole genome shotgun (WGS) entry which is preliminary data.</text>
</comment>
<dbReference type="EMBL" id="JBHSAC010000004">
    <property type="protein sequence ID" value="MFC3931286.1"/>
    <property type="molecule type" value="Genomic_DNA"/>
</dbReference>
<keyword evidence="3" id="KW-1185">Reference proteome</keyword>
<dbReference type="Gene3D" id="1.20.59.10">
    <property type="entry name" value="Chorismate mutase"/>
    <property type="match status" value="1"/>
</dbReference>
<dbReference type="Pfam" id="PF01817">
    <property type="entry name" value="CM_2"/>
    <property type="match status" value="1"/>
</dbReference>
<dbReference type="GO" id="GO:0004106">
    <property type="term" value="F:chorismate mutase activity"/>
    <property type="evidence" value="ECO:0007669"/>
    <property type="project" value="UniProtKB-EC"/>
</dbReference>
<evidence type="ECO:0000313" key="3">
    <source>
        <dbReference type="Proteomes" id="UP001595901"/>
    </source>
</evidence>
<dbReference type="InterPro" id="IPR036979">
    <property type="entry name" value="CM_dom_sf"/>
</dbReference>
<dbReference type="SMART" id="SM00830">
    <property type="entry name" value="CM_2"/>
    <property type="match status" value="1"/>
</dbReference>
<dbReference type="Proteomes" id="UP001595901">
    <property type="component" value="Unassembled WGS sequence"/>
</dbReference>
<name>A0ABV8CYP6_9STRE</name>
<dbReference type="InterPro" id="IPR036263">
    <property type="entry name" value="Chorismate_II_sf"/>
</dbReference>
<evidence type="ECO:0000259" key="1">
    <source>
        <dbReference type="PROSITE" id="PS51168"/>
    </source>
</evidence>
<accession>A0ABV8CYP6</accession>
<sequence>MKNITEVRQATDQLDQELILPLAKRQYLVEQTGRLKNKNDIRTVQAADRVAQVLASRRQEATKVHLSPDVAEKI</sequence>
<feature type="domain" description="Chorismate mutase" evidence="1">
    <location>
        <begin position="1"/>
        <end position="74"/>
    </location>
</feature>
<evidence type="ECO:0000313" key="2">
    <source>
        <dbReference type="EMBL" id="MFC3931286.1"/>
    </source>
</evidence>
<gene>
    <name evidence="2" type="ORF">ACFOSE_00485</name>
</gene>